<dbReference type="AlphaFoldDB" id="F5XDM2"/>
<dbReference type="InterPro" id="IPR029058">
    <property type="entry name" value="AB_hydrolase_fold"/>
</dbReference>
<evidence type="ECO:0000256" key="1">
    <source>
        <dbReference type="ARBA" id="ARBA00010088"/>
    </source>
</evidence>
<evidence type="ECO:0000256" key="3">
    <source>
        <dbReference type="ARBA" id="ARBA00022801"/>
    </source>
</evidence>
<gene>
    <name evidence="8" type="ordered locus">MLP_20310</name>
</gene>
<organism evidence="8 9">
    <name type="scientific">Microlunatus phosphovorus (strain ATCC 700054 / DSM 10555 / JCM 9379 / NBRC 101784 / NCIMB 13414 / VKM Ac-1990 / NM-1)</name>
    <dbReference type="NCBI Taxonomy" id="1032480"/>
    <lineage>
        <taxon>Bacteria</taxon>
        <taxon>Bacillati</taxon>
        <taxon>Actinomycetota</taxon>
        <taxon>Actinomycetes</taxon>
        <taxon>Propionibacteriales</taxon>
        <taxon>Propionibacteriaceae</taxon>
        <taxon>Microlunatus</taxon>
    </lineage>
</organism>
<proteinExistence type="inferred from homology"/>
<evidence type="ECO:0000259" key="6">
    <source>
        <dbReference type="Pfam" id="PF00561"/>
    </source>
</evidence>
<evidence type="ECO:0000259" key="7">
    <source>
        <dbReference type="Pfam" id="PF08386"/>
    </source>
</evidence>
<evidence type="ECO:0000313" key="8">
    <source>
        <dbReference type="EMBL" id="BAK35045.1"/>
    </source>
</evidence>
<evidence type="ECO:0000256" key="4">
    <source>
        <dbReference type="SAM" id="MobiDB-lite"/>
    </source>
</evidence>
<evidence type="ECO:0000256" key="5">
    <source>
        <dbReference type="SAM" id="SignalP"/>
    </source>
</evidence>
<comment type="similarity">
    <text evidence="1">Belongs to the peptidase S33 family.</text>
</comment>
<evidence type="ECO:0000313" key="9">
    <source>
        <dbReference type="Proteomes" id="UP000007947"/>
    </source>
</evidence>
<dbReference type="Pfam" id="PF00561">
    <property type="entry name" value="Abhydrolase_1"/>
    <property type="match status" value="1"/>
</dbReference>
<feature type="region of interest" description="Disordered" evidence="4">
    <location>
        <begin position="491"/>
        <end position="530"/>
    </location>
</feature>
<feature type="domain" description="AB hydrolase-1" evidence="6">
    <location>
        <begin position="97"/>
        <end position="279"/>
    </location>
</feature>
<dbReference type="OrthoDB" id="3930934at2"/>
<dbReference type="InterPro" id="IPR000073">
    <property type="entry name" value="AB_hydrolase_1"/>
</dbReference>
<dbReference type="RefSeq" id="WP_013862917.1">
    <property type="nucleotide sequence ID" value="NC_015635.1"/>
</dbReference>
<dbReference type="Gene3D" id="3.40.50.1820">
    <property type="entry name" value="alpha/beta hydrolase"/>
    <property type="match status" value="1"/>
</dbReference>
<dbReference type="HOGENOM" id="CLU_013364_3_2_11"/>
<keyword evidence="9" id="KW-1185">Reference proteome</keyword>
<name>F5XDM2_MICPN</name>
<feature type="compositionally biased region" description="Basic and acidic residues" evidence="4">
    <location>
        <begin position="517"/>
        <end position="530"/>
    </location>
</feature>
<dbReference type="SUPFAM" id="SSF53474">
    <property type="entry name" value="alpha/beta-Hydrolases"/>
    <property type="match status" value="1"/>
</dbReference>
<dbReference type="EMBL" id="AP012204">
    <property type="protein sequence ID" value="BAK35045.1"/>
    <property type="molecule type" value="Genomic_DNA"/>
</dbReference>
<dbReference type="InterPro" id="IPR013595">
    <property type="entry name" value="Pept_S33_TAP-like_C"/>
</dbReference>
<dbReference type="KEGG" id="mph:MLP_20310"/>
<accession>F5XDM2</accession>
<dbReference type="GO" id="GO:0016787">
    <property type="term" value="F:hydrolase activity"/>
    <property type="evidence" value="ECO:0007669"/>
    <property type="project" value="UniProtKB-KW"/>
</dbReference>
<sequence>MRRIAAMMVAAALLLATAGVGASEASPTVDKRQQTEAGYQPPPITWRACDDERFTQWGMACGTLTVPLDYSKPRGAKIRLAVSKLPHRSSAKDYQGIMLVNPGGPGGSGLSLAVLGIGSIIPGNGDDDYDWIGFDPRGVGDSEPALSCDSGYFGYNRPNYVPTTGKIERAWLTKSARYAADCRRSEARRLLGHMTTRDTVADMDSLRRALGQKQINFYGFSYGTYLAQTYASLHPNQVRRFVMDGNVDPRGVWYEDNLGQNHAFETTINVWFGWLAKHNDVFGLGDNADVVAAGYYRQLAELDKSPALGVIGPSELNDVLVGAGYYVYDWVGLGEAYAALVNENDPTLIKAYYDDANPQTEGSDNGYAVYLGVQCTDAAWPQRWSQFRLDSWRSFATAPFLTWNNTWFNAPCLSWPAKSGKPIKVDGRKVSSKILLISETLDPATPYAGSLEVRRLFPSASLIEGVGGTTHSGSLSGVECTDNAIGAYLEDGTVPTRRPGNRSDLQCPPVPQPDPTADARVRQQTPDRDQQIRDLLRKTLEDAQR</sequence>
<dbReference type="PANTHER" id="PTHR43248">
    <property type="entry name" value="2-SUCCINYL-6-HYDROXY-2,4-CYCLOHEXADIENE-1-CARBOXYLATE SYNTHASE"/>
    <property type="match status" value="1"/>
</dbReference>
<dbReference type="Proteomes" id="UP000007947">
    <property type="component" value="Chromosome"/>
</dbReference>
<dbReference type="STRING" id="1032480.MLP_20310"/>
<dbReference type="eggNOG" id="COG0596">
    <property type="taxonomic scope" value="Bacteria"/>
</dbReference>
<feature type="domain" description="Peptidase S33 tripeptidyl aminopeptidase-like C-terminal" evidence="7">
    <location>
        <begin position="400"/>
        <end position="497"/>
    </location>
</feature>
<keyword evidence="3" id="KW-0378">Hydrolase</keyword>
<dbReference type="PANTHER" id="PTHR43248:SF29">
    <property type="entry name" value="TRIPEPTIDYL AMINOPEPTIDASE"/>
    <property type="match status" value="1"/>
</dbReference>
<dbReference type="Pfam" id="PF08386">
    <property type="entry name" value="Abhydrolase_4"/>
    <property type="match status" value="1"/>
</dbReference>
<protein>
    <submittedName>
        <fullName evidence="8">Putative S33 family peptidase</fullName>
    </submittedName>
</protein>
<feature type="chain" id="PRO_5039404132" evidence="5">
    <location>
        <begin position="23"/>
        <end position="545"/>
    </location>
</feature>
<feature type="signal peptide" evidence="5">
    <location>
        <begin position="1"/>
        <end position="22"/>
    </location>
</feature>
<keyword evidence="2 5" id="KW-0732">Signal</keyword>
<dbReference type="InterPro" id="IPR051601">
    <property type="entry name" value="Serine_prot/Carboxylest_S33"/>
</dbReference>
<evidence type="ECO:0000256" key="2">
    <source>
        <dbReference type="ARBA" id="ARBA00022729"/>
    </source>
</evidence>
<reference evidence="8 9" key="1">
    <citation type="submission" date="2011-05" db="EMBL/GenBank/DDBJ databases">
        <title>Whole genome sequence of Microlunatus phosphovorus NM-1.</title>
        <authorList>
            <person name="Hosoyama A."/>
            <person name="Sasaki K."/>
            <person name="Harada T."/>
            <person name="Igarashi R."/>
            <person name="Kawakoshi A."/>
            <person name="Sasagawa M."/>
            <person name="Fukada J."/>
            <person name="Nakamura S."/>
            <person name="Katano Y."/>
            <person name="Hanada S."/>
            <person name="Kamagata Y."/>
            <person name="Nakamura N."/>
            <person name="Yamazaki S."/>
            <person name="Fujita N."/>
        </authorList>
    </citation>
    <scope>NUCLEOTIDE SEQUENCE [LARGE SCALE GENOMIC DNA]</scope>
    <source>
        <strain evidence="9">ATCC 700054 / DSM 10555 / JCM 9379 / NBRC 101784 / NCIMB 13414 / VKM Ac-1990 / NM-1</strain>
    </source>
</reference>